<gene>
    <name evidence="1" type="ordered locus">Apre_1746</name>
</gene>
<evidence type="ECO:0000313" key="2">
    <source>
        <dbReference type="Proteomes" id="UP000002294"/>
    </source>
</evidence>
<accession>C7RI18</accession>
<evidence type="ECO:0000313" key="1">
    <source>
        <dbReference type="EMBL" id="ACV29764.1"/>
    </source>
</evidence>
<dbReference type="RefSeq" id="WP_012797100.1">
    <property type="nucleotide sequence ID" value="NC_013164.1"/>
</dbReference>
<dbReference type="EMBL" id="CP001709">
    <property type="protein sequence ID" value="ACV29764.1"/>
    <property type="molecule type" value="Genomic_DNA"/>
</dbReference>
<keyword evidence="1" id="KW-0614">Plasmid</keyword>
<dbReference type="HOGENOM" id="CLU_3283983_0_0_9"/>
<reference evidence="1 2" key="1">
    <citation type="journal article" date="2009" name="Stand. Genomic Sci.">
        <title>Complete genome sequence of Anaerococcus prevotii type strain (PC1).</title>
        <authorList>
            <person name="Labutti K."/>
            <person name="Pukall R."/>
            <person name="Steenblock K."/>
            <person name="Glavina Del Rio T."/>
            <person name="Tice H."/>
            <person name="Copeland A."/>
            <person name="Cheng J.F."/>
            <person name="Lucas S."/>
            <person name="Chen F."/>
            <person name="Nolan M."/>
            <person name="Bruce D."/>
            <person name="Goodwin L."/>
            <person name="Pitluck S."/>
            <person name="Ivanova N."/>
            <person name="Mavromatis K."/>
            <person name="Ovchinnikova G."/>
            <person name="Pati A."/>
            <person name="Chen A."/>
            <person name="Palaniappan K."/>
            <person name="Land M."/>
            <person name="Hauser L."/>
            <person name="Chang Y.J."/>
            <person name="Jeffries C.D."/>
            <person name="Chain P."/>
            <person name="Saunders E."/>
            <person name="Brettin T."/>
            <person name="Detter J.C."/>
            <person name="Han C."/>
            <person name="Goker M."/>
            <person name="Bristow J."/>
            <person name="Eisen J.A."/>
            <person name="Markowitz V."/>
            <person name="Hugenholtz P."/>
            <person name="Kyrpides N.C."/>
            <person name="Klenk H.P."/>
            <person name="Lapidus A."/>
        </authorList>
    </citation>
    <scope>NUCLEOTIDE SEQUENCE [LARGE SCALE GENOMIC DNA]</scope>
    <source>
        <strain evidence="2">ATCC 9321 / DSM 20548 / JCM 6508 / NCTC 11806 / PC1</strain>
    </source>
</reference>
<dbReference type="Proteomes" id="UP000002294">
    <property type="component" value="Plasmid pAPRE01"/>
</dbReference>
<dbReference type="AlphaFoldDB" id="C7RI18"/>
<proteinExistence type="predicted"/>
<keyword evidence="2" id="KW-1185">Reference proteome</keyword>
<sequence>MTNDILNLQRMQPREDITVMAASTYSTNCKNSSGVSLFIC</sequence>
<organism evidence="1 2">
    <name type="scientific">Anaerococcus prevotii (strain ATCC 9321 / DSM 20548 / JCM 6508 / NCTC 11806 / PC1)</name>
    <name type="common">Peptostreptococcus prevotii</name>
    <name type="synonym">Peptococcus prevotii</name>
    <dbReference type="NCBI Taxonomy" id="525919"/>
    <lineage>
        <taxon>Bacteria</taxon>
        <taxon>Bacillati</taxon>
        <taxon>Bacillota</taxon>
        <taxon>Tissierellia</taxon>
        <taxon>Tissierellales</taxon>
        <taxon>Peptoniphilaceae</taxon>
        <taxon>Anaerococcus</taxon>
    </lineage>
</organism>
<name>C7RI18_ANAPD</name>
<dbReference type="NCBIfam" id="NF038159">
    <property type="entry name" value="lanthi_III_b"/>
    <property type="match status" value="1"/>
</dbReference>
<protein>
    <submittedName>
        <fullName evidence="1">Uncharacterized protein</fullName>
    </submittedName>
</protein>
<geneLocation type="plasmid" evidence="1 2">
    <name>pAPRE01</name>
</geneLocation>
<dbReference type="KEGG" id="apr:Apre_1746"/>